<accession>A0AAD5G3A1</accession>
<protein>
    <submittedName>
        <fullName evidence="1">Uncharacterized protein</fullName>
    </submittedName>
</protein>
<sequence>DYVNRTLTQTHEHLLLLTISPTTNSIWSSHRHQRKRHPGLLFVWDCRSRTVAWIRCCGIAVKLVAYLEFLDDVIVSCRQEVNVHFFERSNVTIMSGRSIYYATTDVFILRFMLEACWAPIVAAFTDPFDQSEDDIVISQCLEGFAVCNTCDIDNADEDSSRCFYVTSLAKFTSLHSLTNIKQKNIEAIKHLHLLGEGVTPDATLFAVNQNESNKIQRQSQTSLQHLINKGVGRIQQVAAAMRRGIFMPRLYHTNQMMAPSRTRMRCFKDSDEVWYEISMKEDKIFLELFFGYANILPHDFVELMLNYYFF</sequence>
<dbReference type="EMBL" id="JAMZMK010011770">
    <property type="protein sequence ID" value="KAI7726043.1"/>
    <property type="molecule type" value="Genomic_DNA"/>
</dbReference>
<proteinExistence type="predicted"/>
<name>A0AAD5G3A1_AMBAR</name>
<keyword evidence="2" id="KW-1185">Reference proteome</keyword>
<organism evidence="1 2">
    <name type="scientific">Ambrosia artemisiifolia</name>
    <name type="common">Common ragweed</name>
    <dbReference type="NCBI Taxonomy" id="4212"/>
    <lineage>
        <taxon>Eukaryota</taxon>
        <taxon>Viridiplantae</taxon>
        <taxon>Streptophyta</taxon>
        <taxon>Embryophyta</taxon>
        <taxon>Tracheophyta</taxon>
        <taxon>Spermatophyta</taxon>
        <taxon>Magnoliopsida</taxon>
        <taxon>eudicotyledons</taxon>
        <taxon>Gunneridae</taxon>
        <taxon>Pentapetalae</taxon>
        <taxon>asterids</taxon>
        <taxon>campanulids</taxon>
        <taxon>Asterales</taxon>
        <taxon>Asteraceae</taxon>
        <taxon>Asteroideae</taxon>
        <taxon>Heliantheae alliance</taxon>
        <taxon>Heliantheae</taxon>
        <taxon>Ambrosia</taxon>
    </lineage>
</organism>
<comment type="caution">
    <text evidence="1">The sequence shown here is derived from an EMBL/GenBank/DDBJ whole genome shotgun (WGS) entry which is preliminary data.</text>
</comment>
<evidence type="ECO:0000313" key="2">
    <source>
        <dbReference type="Proteomes" id="UP001206925"/>
    </source>
</evidence>
<feature type="non-terminal residue" evidence="1">
    <location>
        <position position="310"/>
    </location>
</feature>
<dbReference type="AlphaFoldDB" id="A0AAD5G3A1"/>
<evidence type="ECO:0000313" key="1">
    <source>
        <dbReference type="EMBL" id="KAI7726043.1"/>
    </source>
</evidence>
<reference evidence="1" key="1">
    <citation type="submission" date="2022-06" db="EMBL/GenBank/DDBJ databases">
        <title>Uncovering the hologenomic basis of an extraordinary plant invasion.</title>
        <authorList>
            <person name="Bieker V.C."/>
            <person name="Martin M.D."/>
            <person name="Gilbert T."/>
            <person name="Hodgins K."/>
            <person name="Battlay P."/>
            <person name="Petersen B."/>
            <person name="Wilson J."/>
        </authorList>
    </citation>
    <scope>NUCLEOTIDE SEQUENCE</scope>
    <source>
        <strain evidence="1">AA19_3_7</strain>
        <tissue evidence="1">Leaf</tissue>
    </source>
</reference>
<gene>
    <name evidence="1" type="ORF">M8C21_008757</name>
</gene>
<dbReference type="Proteomes" id="UP001206925">
    <property type="component" value="Unassembled WGS sequence"/>
</dbReference>